<keyword evidence="2" id="KW-1185">Reference proteome</keyword>
<proteinExistence type="predicted"/>
<sequence>MTTSLRNDFPQVHFNLLSSYGLAEASVGFIDGQLKRNNGSLMALKANMVTNVARALYHSDYRQERTIGEIKEQLRSMSLYELGVLGYAMTIGEDNFTFGYIQNDEAPTATTVAELLREIQSAFTERGNTVADNILAALVTEYDNKALN</sequence>
<dbReference type="Proteomes" id="UP000223363">
    <property type="component" value="Segment"/>
</dbReference>
<protein>
    <submittedName>
        <fullName evidence="1">Uncharacterized protein</fullName>
    </submittedName>
</protein>
<gene>
    <name evidence="1" type="ORF">2050HW_00218</name>
</gene>
<evidence type="ECO:0000313" key="1">
    <source>
        <dbReference type="EMBL" id="ATA65553.1"/>
    </source>
</evidence>
<organism evidence="1 2">
    <name type="scientific">Serratia phage vB_SmaM_ 2050HW</name>
    <dbReference type="NCBI Taxonomy" id="2024252"/>
    <lineage>
        <taxon>Viruses</taxon>
        <taxon>Duplodnaviria</taxon>
        <taxon>Heunggongvirae</taxon>
        <taxon>Uroviricota</taxon>
        <taxon>Caudoviricetes</taxon>
        <taxon>Chimalliviridae</taxon>
        <taxon>Moabitevirus</taxon>
        <taxon>Moabitevirus mv2050HW</taxon>
    </lineage>
</organism>
<evidence type="ECO:0000313" key="2">
    <source>
        <dbReference type="Proteomes" id="UP000223363"/>
    </source>
</evidence>
<reference evidence="2" key="1">
    <citation type="submission" date="2017-06" db="EMBL/GenBank/DDBJ databases">
        <authorList>
            <person name="Zhao X."/>
        </authorList>
    </citation>
    <scope>NUCLEOTIDE SEQUENCE [LARGE SCALE GENOMIC DNA]</scope>
</reference>
<name>A0A289ZTK4_9CAUD</name>
<dbReference type="EMBL" id="MF285618">
    <property type="protein sequence ID" value="ATA65553.1"/>
    <property type="molecule type" value="Genomic_DNA"/>
</dbReference>
<accession>A0A289ZTK4</accession>